<comment type="caution">
    <text evidence="1">The sequence shown here is derived from an EMBL/GenBank/DDBJ whole genome shotgun (WGS) entry which is preliminary data.</text>
</comment>
<accession>A0ACB0YJA0</accession>
<dbReference type="Proteomes" id="UP001497535">
    <property type="component" value="Unassembled WGS sequence"/>
</dbReference>
<proteinExistence type="predicted"/>
<gene>
    <name evidence="1" type="ORF">MENTE1834_LOCUS12939</name>
</gene>
<evidence type="ECO:0000313" key="2">
    <source>
        <dbReference type="Proteomes" id="UP001497535"/>
    </source>
</evidence>
<dbReference type="EMBL" id="CAVMJV010000013">
    <property type="protein sequence ID" value="CAK5049062.1"/>
    <property type="molecule type" value="Genomic_DNA"/>
</dbReference>
<sequence>MPAQINFECPDLLQSEVLEPIQNHIDVGFVKQYVEVLFKKDGFGLKELQRSILEHDWSRMVRQTIISFYVGILAKVIHSLSEPSEFLKGSEALQIFQQFILPLVDSNTHSQTVDQPTFTLKMLFYELLLEMYKKQISENDWPFKLDISNMIVYPLANESTPISLRKIIEQSAILRINSSEKALEYGNNELIDQLAHVLRVADFNLVYMSCTRILSCKNSVNILLSSGHGIPIILKAKKLKKIENSFAQLVADLMFNKVLDLLAIVSDYDLNFVGPLLNEYKLFKTNEQLLNSPKWRYVLNKDAILSFVHSLLDVCDIESIIKLFEQYILPYLLVYFISFKNTIIK</sequence>
<reference evidence="1" key="1">
    <citation type="submission" date="2023-11" db="EMBL/GenBank/DDBJ databases">
        <authorList>
            <person name="Poullet M."/>
        </authorList>
    </citation>
    <scope>NUCLEOTIDE SEQUENCE</scope>
    <source>
        <strain evidence="1">E1834</strain>
    </source>
</reference>
<name>A0ACB0YJA0_MELEN</name>
<evidence type="ECO:0000313" key="1">
    <source>
        <dbReference type="EMBL" id="CAK5049062.1"/>
    </source>
</evidence>
<keyword evidence="2" id="KW-1185">Reference proteome</keyword>
<protein>
    <submittedName>
        <fullName evidence="1">Uncharacterized protein</fullName>
    </submittedName>
</protein>
<organism evidence="1 2">
    <name type="scientific">Meloidogyne enterolobii</name>
    <name type="common">Root-knot nematode worm</name>
    <name type="synonym">Meloidogyne mayaguensis</name>
    <dbReference type="NCBI Taxonomy" id="390850"/>
    <lineage>
        <taxon>Eukaryota</taxon>
        <taxon>Metazoa</taxon>
        <taxon>Ecdysozoa</taxon>
        <taxon>Nematoda</taxon>
        <taxon>Chromadorea</taxon>
        <taxon>Rhabditida</taxon>
        <taxon>Tylenchina</taxon>
        <taxon>Tylenchomorpha</taxon>
        <taxon>Tylenchoidea</taxon>
        <taxon>Meloidogynidae</taxon>
        <taxon>Meloidogyninae</taxon>
        <taxon>Meloidogyne</taxon>
    </lineage>
</organism>